<comment type="caution">
    <text evidence="1">The sequence shown here is derived from an EMBL/GenBank/DDBJ whole genome shotgun (WGS) entry which is preliminary data.</text>
</comment>
<dbReference type="AlphaFoldDB" id="A0A1D2M2J9"/>
<evidence type="ECO:0000313" key="1">
    <source>
        <dbReference type="EMBL" id="ODM87197.1"/>
    </source>
</evidence>
<dbReference type="Proteomes" id="UP000094527">
    <property type="component" value="Unassembled WGS sequence"/>
</dbReference>
<reference evidence="1 2" key="1">
    <citation type="journal article" date="2016" name="Genome Biol. Evol.">
        <title>Gene Family Evolution Reflects Adaptation to Soil Environmental Stressors in the Genome of the Collembolan Orchesella cincta.</title>
        <authorList>
            <person name="Faddeeva-Vakhrusheva A."/>
            <person name="Derks M.F."/>
            <person name="Anvar S.Y."/>
            <person name="Agamennone V."/>
            <person name="Suring W."/>
            <person name="Smit S."/>
            <person name="van Straalen N.M."/>
            <person name="Roelofs D."/>
        </authorList>
    </citation>
    <scope>NUCLEOTIDE SEQUENCE [LARGE SCALE GENOMIC DNA]</scope>
    <source>
        <tissue evidence="1">Mixed pool</tissue>
    </source>
</reference>
<proteinExistence type="predicted"/>
<gene>
    <name evidence="1" type="ORF">Ocin01_19484</name>
</gene>
<protein>
    <submittedName>
        <fullName evidence="1">Uncharacterized protein</fullName>
    </submittedName>
</protein>
<keyword evidence="2" id="KW-1185">Reference proteome</keyword>
<organism evidence="1 2">
    <name type="scientific">Orchesella cincta</name>
    <name type="common">Springtail</name>
    <name type="synonym">Podura cincta</name>
    <dbReference type="NCBI Taxonomy" id="48709"/>
    <lineage>
        <taxon>Eukaryota</taxon>
        <taxon>Metazoa</taxon>
        <taxon>Ecdysozoa</taxon>
        <taxon>Arthropoda</taxon>
        <taxon>Hexapoda</taxon>
        <taxon>Collembola</taxon>
        <taxon>Entomobryomorpha</taxon>
        <taxon>Entomobryoidea</taxon>
        <taxon>Orchesellidae</taxon>
        <taxon>Orchesellinae</taxon>
        <taxon>Orchesella</taxon>
    </lineage>
</organism>
<evidence type="ECO:0000313" key="2">
    <source>
        <dbReference type="Proteomes" id="UP000094527"/>
    </source>
</evidence>
<dbReference type="EMBL" id="LJIJ01005916">
    <property type="protein sequence ID" value="ODM87197.1"/>
    <property type="molecule type" value="Genomic_DNA"/>
</dbReference>
<sequence length="120" mass="13340">MASKIDHPNSDLNDLLGYLSPTLYDDTLKQLRELEKLGKLEITGNKDELEEMQRVELAKAFPVPPDYPKIRTICDCDTNGGYAAKTTNRASSIFLCPGLSTIQKRSHEQENGKPGETTLS</sequence>
<name>A0A1D2M2J9_ORCCI</name>
<accession>A0A1D2M2J9</accession>